<dbReference type="AlphaFoldDB" id="A0A140D9C1"/>
<sequence length="289" mass="31184">MTRRDEILAACNKVVAMPTCVRKAGALMEDQEVDFRHLERIIEHDPGLTANLLKVVNASTLTGGEPVLTARRAMAALHSPDVLRFFVSTGVAPYYVNVIAGYDQAPSMFLQHSTTVAIASRELARALGLDAPEHVYTAGLLSGIGKLLLGAFVQVDLREILRMVFDEGLPFDRAEEAVLGISHAEVGGLLLSRWGLPEPITRVVRHHLRPDAFEGEDLVLDLVHVGNVLAKMIGVGLGADGLNYEVSNNVVKRLGITSAVLDTASANVVVELNSLWDLFLECAGDSCNL</sequence>
<keyword evidence="2" id="KW-0418">Kinase</keyword>
<dbReference type="EMBL" id="CP014206">
    <property type="protein sequence ID" value="AMK09788.1"/>
    <property type="molecule type" value="Genomic_DNA"/>
</dbReference>
<evidence type="ECO:0000313" key="4">
    <source>
        <dbReference type="Proteomes" id="UP000055611"/>
    </source>
</evidence>
<dbReference type="InterPro" id="IPR052340">
    <property type="entry name" value="RNase_Y/CdgJ"/>
</dbReference>
<organism evidence="3 5">
    <name type="scientific">Pseudodesulfovibrio indicus</name>
    <dbReference type="NCBI Taxonomy" id="1716143"/>
    <lineage>
        <taxon>Bacteria</taxon>
        <taxon>Pseudomonadati</taxon>
        <taxon>Thermodesulfobacteriota</taxon>
        <taxon>Desulfovibrionia</taxon>
        <taxon>Desulfovibrionales</taxon>
        <taxon>Desulfovibrionaceae</taxon>
    </lineage>
</organism>
<reference evidence="3 5" key="2">
    <citation type="submission" date="2019-03" db="EMBL/GenBank/DDBJ databases">
        <title>Genomic Encyclopedia of Type Strains, Phase IV (KMG-IV): sequencing the most valuable type-strain genomes for metagenomic binning, comparative biology and taxonomic classification.</title>
        <authorList>
            <person name="Goeker M."/>
        </authorList>
    </citation>
    <scope>NUCLEOTIDE SEQUENCE [LARGE SCALE GENOMIC DNA]</scope>
    <source>
        <strain evidence="3 5">DSM 101483</strain>
    </source>
</reference>
<dbReference type="RefSeq" id="WP_066799247.1">
    <property type="nucleotide sequence ID" value="NZ_CP014206.1"/>
</dbReference>
<keyword evidence="4" id="KW-1185">Reference proteome</keyword>
<dbReference type="Pfam" id="PF08668">
    <property type="entry name" value="HDOD"/>
    <property type="match status" value="1"/>
</dbReference>
<dbReference type="EMBL" id="SOBK01000014">
    <property type="protein sequence ID" value="TDT86250.1"/>
    <property type="molecule type" value="Genomic_DNA"/>
</dbReference>
<dbReference type="PROSITE" id="PS51833">
    <property type="entry name" value="HDOD"/>
    <property type="match status" value="1"/>
</dbReference>
<keyword evidence="2" id="KW-0808">Transferase</keyword>
<dbReference type="SUPFAM" id="SSF109604">
    <property type="entry name" value="HD-domain/PDEase-like"/>
    <property type="match status" value="1"/>
</dbReference>
<proteinExistence type="predicted"/>
<gene>
    <name evidence="2" type="ORF">AWY79_01045</name>
    <name evidence="3" type="ORF">EDC59_11415</name>
</gene>
<dbReference type="OrthoDB" id="9803649at2"/>
<dbReference type="InterPro" id="IPR013976">
    <property type="entry name" value="HDOD"/>
</dbReference>
<dbReference type="Gene3D" id="1.10.3210.10">
    <property type="entry name" value="Hypothetical protein af1432"/>
    <property type="match status" value="1"/>
</dbReference>
<dbReference type="PANTHER" id="PTHR33525:SF3">
    <property type="entry name" value="RIBONUCLEASE Y"/>
    <property type="match status" value="1"/>
</dbReference>
<evidence type="ECO:0000313" key="5">
    <source>
        <dbReference type="Proteomes" id="UP000295506"/>
    </source>
</evidence>
<dbReference type="PANTHER" id="PTHR33525">
    <property type="match status" value="1"/>
</dbReference>
<evidence type="ECO:0000259" key="1">
    <source>
        <dbReference type="PROSITE" id="PS51833"/>
    </source>
</evidence>
<protein>
    <submittedName>
        <fullName evidence="3">HD-like signal output (HDOD) protein</fullName>
    </submittedName>
    <submittedName>
        <fullName evidence="2">Histidine kinase</fullName>
    </submittedName>
</protein>
<accession>A0A140D9C1</accession>
<dbReference type="GO" id="GO:0016301">
    <property type="term" value="F:kinase activity"/>
    <property type="evidence" value="ECO:0007669"/>
    <property type="project" value="UniProtKB-KW"/>
</dbReference>
<dbReference type="Proteomes" id="UP000295506">
    <property type="component" value="Unassembled WGS sequence"/>
</dbReference>
<reference evidence="2 4" key="1">
    <citation type="journal article" date="2016" name="Front. Microbiol.">
        <title>Genome Sequence of the Piezophilic, Mesophilic Sulfate-Reducing Bacterium Desulfovibrio indicus J2T.</title>
        <authorList>
            <person name="Cao J."/>
            <person name="Maignien L."/>
            <person name="Shao Z."/>
            <person name="Alain K."/>
            <person name="Jebbar M."/>
        </authorList>
    </citation>
    <scope>NUCLEOTIDE SEQUENCE [LARGE SCALE GENOMIC DNA]</scope>
    <source>
        <strain evidence="2 4">J2</strain>
    </source>
</reference>
<feature type="domain" description="HDOD" evidence="1">
    <location>
        <begin position="14"/>
        <end position="210"/>
    </location>
</feature>
<dbReference type="KEGG" id="dej:AWY79_01045"/>
<evidence type="ECO:0000313" key="2">
    <source>
        <dbReference type="EMBL" id="AMK09788.1"/>
    </source>
</evidence>
<name>A0A140D9C1_9BACT</name>
<dbReference type="Proteomes" id="UP000055611">
    <property type="component" value="Chromosome"/>
</dbReference>
<evidence type="ECO:0000313" key="3">
    <source>
        <dbReference type="EMBL" id="TDT86250.1"/>
    </source>
</evidence>